<evidence type="ECO:0000259" key="2">
    <source>
        <dbReference type="Pfam" id="PF01562"/>
    </source>
</evidence>
<evidence type="ECO:0000256" key="1">
    <source>
        <dbReference type="ARBA" id="ARBA00023157"/>
    </source>
</evidence>
<name>A0AAV2HZZ2_LYMST</name>
<reference evidence="3 4" key="1">
    <citation type="submission" date="2024-04" db="EMBL/GenBank/DDBJ databases">
        <authorList>
            <consortium name="Genoscope - CEA"/>
            <person name="William W."/>
        </authorList>
    </citation>
    <scope>NUCLEOTIDE SEQUENCE [LARGE SCALE GENOMIC DNA]</scope>
</reference>
<dbReference type="EMBL" id="CAXITT010000357">
    <property type="protein sequence ID" value="CAL1539812.1"/>
    <property type="molecule type" value="Genomic_DNA"/>
</dbReference>
<gene>
    <name evidence="3" type="ORF">GSLYS_00013545001</name>
</gene>
<organism evidence="3 4">
    <name type="scientific">Lymnaea stagnalis</name>
    <name type="common">Great pond snail</name>
    <name type="synonym">Helix stagnalis</name>
    <dbReference type="NCBI Taxonomy" id="6523"/>
    <lineage>
        <taxon>Eukaryota</taxon>
        <taxon>Metazoa</taxon>
        <taxon>Spiralia</taxon>
        <taxon>Lophotrochozoa</taxon>
        <taxon>Mollusca</taxon>
        <taxon>Gastropoda</taxon>
        <taxon>Heterobranchia</taxon>
        <taxon>Euthyneura</taxon>
        <taxon>Panpulmonata</taxon>
        <taxon>Hygrophila</taxon>
        <taxon>Lymnaeoidea</taxon>
        <taxon>Lymnaeidae</taxon>
        <taxon>Lymnaea</taxon>
    </lineage>
</organism>
<proteinExistence type="predicted"/>
<dbReference type="InterPro" id="IPR002870">
    <property type="entry name" value="Peptidase_M12B_N"/>
</dbReference>
<feature type="non-terminal residue" evidence="3">
    <location>
        <position position="1"/>
    </location>
</feature>
<feature type="non-terminal residue" evidence="3">
    <location>
        <position position="110"/>
    </location>
</feature>
<keyword evidence="1" id="KW-1015">Disulfide bond</keyword>
<feature type="domain" description="Peptidase M12B propeptide" evidence="2">
    <location>
        <begin position="28"/>
        <end position="79"/>
    </location>
</feature>
<keyword evidence="4" id="KW-1185">Reference proteome</keyword>
<comment type="caution">
    <text evidence="3">The sequence shown here is derived from an EMBL/GenBank/DDBJ whole genome shotgun (WGS) entry which is preliminary data.</text>
</comment>
<dbReference type="AlphaFoldDB" id="A0AAV2HZZ2"/>
<protein>
    <recommendedName>
        <fullName evidence="2">Peptidase M12B propeptide domain-containing protein</fullName>
    </recommendedName>
</protein>
<sequence length="110" mass="12878">LKHFETFSYIGVTSRLKRWKESQELIKEVNFKAFNRNFHLTLKAGTQVLAKKFTAHLVEEDDRLTQFSIDQNIFFSGHLTDNPNVTVNAHMEDTLWSILIYDVNNTFAIE</sequence>
<dbReference type="Proteomes" id="UP001497497">
    <property type="component" value="Unassembled WGS sequence"/>
</dbReference>
<evidence type="ECO:0000313" key="4">
    <source>
        <dbReference type="Proteomes" id="UP001497497"/>
    </source>
</evidence>
<accession>A0AAV2HZZ2</accession>
<evidence type="ECO:0000313" key="3">
    <source>
        <dbReference type="EMBL" id="CAL1539812.1"/>
    </source>
</evidence>
<dbReference type="Pfam" id="PF01562">
    <property type="entry name" value="Pep_M12B_propep"/>
    <property type="match status" value="1"/>
</dbReference>